<dbReference type="InterPro" id="IPR007016">
    <property type="entry name" value="O-antigen_ligase-rel_domated"/>
</dbReference>
<dbReference type="KEGG" id="rain:Rai3103_09555"/>
<evidence type="ECO:0000256" key="5">
    <source>
        <dbReference type="SAM" id="Phobius"/>
    </source>
</evidence>
<dbReference type="PANTHER" id="PTHR37422:SF13">
    <property type="entry name" value="LIPOPOLYSACCHARIDE BIOSYNTHESIS PROTEIN PA4999-RELATED"/>
    <property type="match status" value="1"/>
</dbReference>
<feature type="transmembrane region" description="Helical" evidence="5">
    <location>
        <begin position="137"/>
        <end position="155"/>
    </location>
</feature>
<feature type="transmembrane region" description="Helical" evidence="5">
    <location>
        <begin position="162"/>
        <end position="184"/>
    </location>
</feature>
<keyword evidence="2 5" id="KW-0812">Transmembrane</keyword>
<keyword evidence="8" id="KW-1185">Reference proteome</keyword>
<dbReference type="Proteomes" id="UP000386847">
    <property type="component" value="Chromosome"/>
</dbReference>
<evidence type="ECO:0000256" key="4">
    <source>
        <dbReference type="ARBA" id="ARBA00023136"/>
    </source>
</evidence>
<evidence type="ECO:0000256" key="2">
    <source>
        <dbReference type="ARBA" id="ARBA00022692"/>
    </source>
</evidence>
<feature type="transmembrane region" description="Helical" evidence="5">
    <location>
        <begin position="227"/>
        <end position="245"/>
    </location>
</feature>
<dbReference type="Pfam" id="PF04932">
    <property type="entry name" value="Wzy_C"/>
    <property type="match status" value="1"/>
</dbReference>
<reference evidence="7 8" key="1">
    <citation type="submission" date="2019-10" db="EMBL/GenBank/DDBJ databases">
        <title>Genomic analysis of Raineyella sp. CBA3103.</title>
        <authorList>
            <person name="Roh S.W."/>
        </authorList>
    </citation>
    <scope>NUCLEOTIDE SEQUENCE [LARGE SCALE GENOMIC DNA]</scope>
    <source>
        <strain evidence="7 8">CBA3103</strain>
    </source>
</reference>
<feature type="transmembrane region" description="Helical" evidence="5">
    <location>
        <begin position="251"/>
        <end position="268"/>
    </location>
</feature>
<evidence type="ECO:0000256" key="1">
    <source>
        <dbReference type="ARBA" id="ARBA00004141"/>
    </source>
</evidence>
<proteinExistence type="predicted"/>
<gene>
    <name evidence="7" type="ORF">Rai3103_09555</name>
</gene>
<dbReference type="PANTHER" id="PTHR37422">
    <property type="entry name" value="TEICHURONIC ACID BIOSYNTHESIS PROTEIN TUAE"/>
    <property type="match status" value="1"/>
</dbReference>
<accession>A0A5Q2FBV6</accession>
<keyword evidence="7" id="KW-0436">Ligase</keyword>
<feature type="transmembrane region" description="Helical" evidence="5">
    <location>
        <begin position="39"/>
        <end position="69"/>
    </location>
</feature>
<dbReference type="RefSeq" id="WP_153572411.1">
    <property type="nucleotide sequence ID" value="NZ_CP045725.1"/>
</dbReference>
<feature type="transmembrane region" description="Helical" evidence="5">
    <location>
        <begin position="12"/>
        <end position="32"/>
    </location>
</feature>
<feature type="transmembrane region" description="Helical" evidence="5">
    <location>
        <begin position="81"/>
        <end position="98"/>
    </location>
</feature>
<keyword evidence="3 5" id="KW-1133">Transmembrane helix</keyword>
<organism evidence="7 8">
    <name type="scientific">Raineyella fluvialis</name>
    <dbReference type="NCBI Taxonomy" id="2662261"/>
    <lineage>
        <taxon>Bacteria</taxon>
        <taxon>Bacillati</taxon>
        <taxon>Actinomycetota</taxon>
        <taxon>Actinomycetes</taxon>
        <taxon>Propionibacteriales</taxon>
        <taxon>Propionibacteriaceae</taxon>
        <taxon>Raineyella</taxon>
    </lineage>
</organism>
<dbReference type="GO" id="GO:0016874">
    <property type="term" value="F:ligase activity"/>
    <property type="evidence" value="ECO:0007669"/>
    <property type="project" value="UniProtKB-KW"/>
</dbReference>
<evidence type="ECO:0000259" key="6">
    <source>
        <dbReference type="Pfam" id="PF04932"/>
    </source>
</evidence>
<keyword evidence="4 5" id="KW-0472">Membrane</keyword>
<feature type="transmembrane region" description="Helical" evidence="5">
    <location>
        <begin position="352"/>
        <end position="372"/>
    </location>
</feature>
<evidence type="ECO:0000313" key="7">
    <source>
        <dbReference type="EMBL" id="QGF23881.1"/>
    </source>
</evidence>
<feature type="transmembrane region" description="Helical" evidence="5">
    <location>
        <begin position="204"/>
        <end position="220"/>
    </location>
</feature>
<dbReference type="EMBL" id="CP045725">
    <property type="protein sequence ID" value="QGF23881.1"/>
    <property type="molecule type" value="Genomic_DNA"/>
</dbReference>
<dbReference type="AlphaFoldDB" id="A0A5Q2FBV6"/>
<feature type="transmembrane region" description="Helical" evidence="5">
    <location>
        <begin position="275"/>
        <end position="295"/>
    </location>
</feature>
<evidence type="ECO:0000256" key="3">
    <source>
        <dbReference type="ARBA" id="ARBA00022989"/>
    </source>
</evidence>
<protein>
    <submittedName>
        <fullName evidence="7">O-antigen ligase domain-containing protein</fullName>
    </submittedName>
</protein>
<name>A0A5Q2FBV6_9ACTN</name>
<evidence type="ECO:0000313" key="8">
    <source>
        <dbReference type="Proteomes" id="UP000386847"/>
    </source>
</evidence>
<feature type="transmembrane region" description="Helical" evidence="5">
    <location>
        <begin position="397"/>
        <end position="418"/>
    </location>
</feature>
<dbReference type="InterPro" id="IPR051533">
    <property type="entry name" value="WaaL-like"/>
</dbReference>
<feature type="domain" description="O-antigen ligase-related" evidence="6">
    <location>
        <begin position="235"/>
        <end position="361"/>
    </location>
</feature>
<dbReference type="GO" id="GO:0016020">
    <property type="term" value="C:membrane"/>
    <property type="evidence" value="ECO:0007669"/>
    <property type="project" value="UniProtKB-SubCell"/>
</dbReference>
<feature type="transmembrane region" description="Helical" evidence="5">
    <location>
        <begin position="110"/>
        <end position="131"/>
    </location>
</feature>
<comment type="subcellular location">
    <subcellularLocation>
        <location evidence="1">Membrane</location>
        <topology evidence="1">Multi-pass membrane protein</topology>
    </subcellularLocation>
</comment>
<sequence>MGALMATVWGRRAVWLMGTLIGVGLALGAGHFMPGRPAIALGVVGVVLALGVTVAEPAMIPLMAMPLLLVVKRVGGTGLDLSVSDAALGVATVTALVFAPRPFSATFRNLLWLSAIYQFAILFTVVANPYASGVVEWAHSWLLVAGALVVGWTVGRSGHARAGLTLVVLTALLLALSTIMQGVVQYSHGEFHEVYTRWPYEMQKNFVGTVLAFAAVVLYARPSWMGWRKGWSVAVFTILIVALLMTQSRQAIVGLAFGLLVILLRGNAHRRRSKAVVLLAVPALVFVATTVRDQVRSGNGFNSANQRITWFQDTVAYWMTSPWVGHGLRYWYRPGEPRFQPPNAEIEMLATAGIVGLIGFLVLIAACLALLWRIEPEYGTLAVAVVLGKVVQGQFDLFWSAVQVSIPFVIAGICLGALELHRQDGTLLWLQRATDLTVPERVSMALPDGGLEGS</sequence>